<reference evidence="1 2" key="1">
    <citation type="journal article" date="2023" name="Nucleic Acids Res.">
        <title>The hologenome of Daphnia magna reveals possible DNA methylation and microbiome-mediated evolution of the host genome.</title>
        <authorList>
            <person name="Chaturvedi A."/>
            <person name="Li X."/>
            <person name="Dhandapani V."/>
            <person name="Marshall H."/>
            <person name="Kissane S."/>
            <person name="Cuenca-Cambronero M."/>
            <person name="Asole G."/>
            <person name="Calvet F."/>
            <person name="Ruiz-Romero M."/>
            <person name="Marangio P."/>
            <person name="Guigo R."/>
            <person name="Rago D."/>
            <person name="Mirbahai L."/>
            <person name="Eastwood N."/>
            <person name="Colbourne J.K."/>
            <person name="Zhou J."/>
            <person name="Mallon E."/>
            <person name="Orsini L."/>
        </authorList>
    </citation>
    <scope>NUCLEOTIDE SEQUENCE [LARGE SCALE GENOMIC DNA]</scope>
    <source>
        <strain evidence="1">LRV0_1</strain>
    </source>
</reference>
<sequence>MFLKYSFIYLIIIYLLDHLVALIRHYNEVGIPPTDLNFVTYGNTPVGAQIQFNSTWRTAAAILNDIGNDRLMNLCYSILGYR</sequence>
<dbReference type="EMBL" id="JAOYFB010000036">
    <property type="protein sequence ID" value="KAK4020856.1"/>
    <property type="molecule type" value="Genomic_DNA"/>
</dbReference>
<keyword evidence="2" id="KW-1185">Reference proteome</keyword>
<comment type="caution">
    <text evidence="1">The sequence shown here is derived from an EMBL/GenBank/DDBJ whole genome shotgun (WGS) entry which is preliminary data.</text>
</comment>
<evidence type="ECO:0000313" key="1">
    <source>
        <dbReference type="EMBL" id="KAK4020856.1"/>
    </source>
</evidence>
<protein>
    <submittedName>
        <fullName evidence="1">Uncharacterized protein</fullName>
    </submittedName>
</protein>
<name>A0ABR0A6U0_9CRUS</name>
<proteinExistence type="predicted"/>
<dbReference type="Proteomes" id="UP001234178">
    <property type="component" value="Unassembled WGS sequence"/>
</dbReference>
<accession>A0ABR0A6U0</accession>
<gene>
    <name evidence="1" type="ORF">OUZ56_002800</name>
</gene>
<organism evidence="1 2">
    <name type="scientific">Daphnia magna</name>
    <dbReference type="NCBI Taxonomy" id="35525"/>
    <lineage>
        <taxon>Eukaryota</taxon>
        <taxon>Metazoa</taxon>
        <taxon>Ecdysozoa</taxon>
        <taxon>Arthropoda</taxon>
        <taxon>Crustacea</taxon>
        <taxon>Branchiopoda</taxon>
        <taxon>Diplostraca</taxon>
        <taxon>Cladocera</taxon>
        <taxon>Anomopoda</taxon>
        <taxon>Daphniidae</taxon>
        <taxon>Daphnia</taxon>
    </lineage>
</organism>
<evidence type="ECO:0000313" key="2">
    <source>
        <dbReference type="Proteomes" id="UP001234178"/>
    </source>
</evidence>